<dbReference type="Pfam" id="PF14493">
    <property type="entry name" value="HTH_40"/>
    <property type="match status" value="1"/>
</dbReference>
<name>A0A1W1CM24_9ZZZZ</name>
<dbReference type="GO" id="GO:0000723">
    <property type="term" value="P:telomere maintenance"/>
    <property type="evidence" value="ECO:0007669"/>
    <property type="project" value="InterPro"/>
</dbReference>
<accession>A0A1W1CM24</accession>
<dbReference type="CDD" id="cd18037">
    <property type="entry name" value="DEXSc_Pif1_like"/>
    <property type="match status" value="1"/>
</dbReference>
<proteinExistence type="predicted"/>
<dbReference type="PANTHER" id="PTHR47642">
    <property type="entry name" value="ATP-DEPENDENT DNA HELICASE"/>
    <property type="match status" value="1"/>
</dbReference>
<dbReference type="Pfam" id="PF05970">
    <property type="entry name" value="PIF1"/>
    <property type="match status" value="1"/>
</dbReference>
<keyword evidence="2" id="KW-0347">Helicase</keyword>
<dbReference type="CDD" id="cd18809">
    <property type="entry name" value="SF1_C_RecD"/>
    <property type="match status" value="1"/>
</dbReference>
<dbReference type="AlphaFoldDB" id="A0A1W1CM24"/>
<dbReference type="InterPro" id="IPR003593">
    <property type="entry name" value="AAA+_ATPase"/>
</dbReference>
<dbReference type="InterPro" id="IPR010285">
    <property type="entry name" value="DNA_helicase_pif1-like_DEAD"/>
</dbReference>
<protein>
    <submittedName>
        <fullName evidence="2">Putative helicase</fullName>
    </submittedName>
</protein>
<keyword evidence="2" id="KW-0547">Nucleotide-binding</keyword>
<sequence length="574" mass="64224">MKQTTALNILKSGKNVFITGSAGTGKTYLLNLYTKYLKERRVYPTIVAPTGIAASHLGGQTIHSFFALGIRESIDEGYVEFLMEKKYLKTRFSKLKLLIIDEVSMVSPELFSSMDLVLRGFKGVDAPFGGVQVVISGDFFQLPPVSKEPKEKRFAWQSPSWKALELQTCYLEEKFRQDDNRLIDVLDDIRSGSISEKTNKALESRMDVSLSDDAKITQLYTHNADVDRINLAELNKLDGEEKLYLYESKGSAKNIDKIFKSSLVLEELRLKKGALVIFIKNSPEGEYVNGTTGVVQSFSPIDKMPIVITTEGRKVKLDLEDWSLENESGKVTATVSQVPLRLAWAITIHKSQGMTLDAASIDLSKTFEVGQGYVALSRIKSIEGLSLLGLNPMALRVDPLILHIDDRIKQASVKAREAVEALGEDAFTSLCEKHISSMGGVVEKQKIEEEVANIKAGKPSHSAYVTPTHIKTKNLIEKSDTLVKLAINRKLAKGTIIQHLVLIKEEEPDFDMNKYKPSDELYDKVETVVFKLMTKKLAENFTDDGKLRLKPVFEALDGEVGYDDIRLCMVFMEY</sequence>
<dbReference type="InterPro" id="IPR027417">
    <property type="entry name" value="P-loop_NTPase"/>
</dbReference>
<dbReference type="Gene3D" id="2.30.30.940">
    <property type="match status" value="1"/>
</dbReference>
<dbReference type="Gene3D" id="3.40.50.300">
    <property type="entry name" value="P-loop containing nucleotide triphosphate hydrolases"/>
    <property type="match status" value="1"/>
</dbReference>
<dbReference type="GO" id="GO:0006281">
    <property type="term" value="P:DNA repair"/>
    <property type="evidence" value="ECO:0007669"/>
    <property type="project" value="InterPro"/>
</dbReference>
<dbReference type="SMART" id="SM00382">
    <property type="entry name" value="AAA"/>
    <property type="match status" value="1"/>
</dbReference>
<keyword evidence="2" id="KW-0067">ATP-binding</keyword>
<dbReference type="GO" id="GO:0003678">
    <property type="term" value="F:DNA helicase activity"/>
    <property type="evidence" value="ECO:0007669"/>
    <property type="project" value="InterPro"/>
</dbReference>
<evidence type="ECO:0000259" key="1">
    <source>
        <dbReference type="SMART" id="SM00382"/>
    </source>
</evidence>
<reference evidence="2" key="1">
    <citation type="submission" date="2016-10" db="EMBL/GenBank/DDBJ databases">
        <authorList>
            <person name="de Groot N.N."/>
        </authorList>
    </citation>
    <scope>NUCLEOTIDE SEQUENCE</scope>
</reference>
<dbReference type="InterPro" id="IPR029491">
    <property type="entry name" value="Helicase_HTH"/>
</dbReference>
<feature type="domain" description="AAA+ ATPase" evidence="1">
    <location>
        <begin position="12"/>
        <end position="321"/>
    </location>
</feature>
<keyword evidence="2" id="KW-0378">Hydrolase</keyword>
<dbReference type="SUPFAM" id="SSF52540">
    <property type="entry name" value="P-loop containing nucleoside triphosphate hydrolases"/>
    <property type="match status" value="2"/>
</dbReference>
<dbReference type="InterPro" id="IPR051055">
    <property type="entry name" value="PIF1_helicase"/>
</dbReference>
<dbReference type="EMBL" id="FPHI01000030">
    <property type="protein sequence ID" value="SFV66866.1"/>
    <property type="molecule type" value="Genomic_DNA"/>
</dbReference>
<dbReference type="PANTHER" id="PTHR47642:SF5">
    <property type="entry name" value="ATP-DEPENDENT DNA HELICASE"/>
    <property type="match status" value="1"/>
</dbReference>
<organism evidence="2">
    <name type="scientific">hydrothermal vent metagenome</name>
    <dbReference type="NCBI Taxonomy" id="652676"/>
    <lineage>
        <taxon>unclassified sequences</taxon>
        <taxon>metagenomes</taxon>
        <taxon>ecological metagenomes</taxon>
    </lineage>
</organism>
<evidence type="ECO:0000313" key="2">
    <source>
        <dbReference type="EMBL" id="SFV66866.1"/>
    </source>
</evidence>
<gene>
    <name evidence="2" type="ORF">MNB_SV-3-1173</name>
</gene>